<proteinExistence type="predicted"/>
<feature type="signal peptide" evidence="6">
    <location>
        <begin position="1"/>
        <end position="19"/>
    </location>
</feature>
<dbReference type="Proteomes" id="UP000836788">
    <property type="component" value="Chromosome 12"/>
</dbReference>
<feature type="transmembrane region" description="Helical" evidence="5">
    <location>
        <begin position="438"/>
        <end position="460"/>
    </location>
</feature>
<dbReference type="InterPro" id="IPR013057">
    <property type="entry name" value="AA_transpt_TM"/>
</dbReference>
<dbReference type="GO" id="GO:0016020">
    <property type="term" value="C:membrane"/>
    <property type="evidence" value="ECO:0007669"/>
    <property type="project" value="UniProtKB-SubCell"/>
</dbReference>
<feature type="transmembrane region" description="Helical" evidence="5">
    <location>
        <begin position="158"/>
        <end position="181"/>
    </location>
</feature>
<keyword evidence="6" id="KW-0732">Signal</keyword>
<feature type="domain" description="Amino acid transporter transmembrane" evidence="7">
    <location>
        <begin position="77"/>
        <end position="494"/>
    </location>
</feature>
<evidence type="ECO:0000256" key="1">
    <source>
        <dbReference type="ARBA" id="ARBA00004141"/>
    </source>
</evidence>
<accession>A0A8J9X4B4</accession>
<feature type="transmembrane region" description="Helical" evidence="5">
    <location>
        <begin position="201"/>
        <end position="218"/>
    </location>
</feature>
<dbReference type="EMBL" id="OU594953">
    <property type="protein sequence ID" value="CAG9279611.1"/>
    <property type="molecule type" value="Genomic_DNA"/>
</dbReference>
<dbReference type="GO" id="GO:0015179">
    <property type="term" value="F:L-amino acid transmembrane transporter activity"/>
    <property type="evidence" value="ECO:0007669"/>
    <property type="project" value="TreeGrafter"/>
</dbReference>
<feature type="transmembrane region" description="Helical" evidence="5">
    <location>
        <begin position="327"/>
        <end position="353"/>
    </location>
</feature>
<gene>
    <name evidence="8" type="ORF">PTTT1_LOCUS10630</name>
</gene>
<keyword evidence="2 5" id="KW-0812">Transmembrane</keyword>
<name>A0A8J9X4B4_PHATR</name>
<feature type="transmembrane region" description="Helical" evidence="5">
    <location>
        <begin position="373"/>
        <end position="394"/>
    </location>
</feature>
<comment type="subcellular location">
    <subcellularLocation>
        <location evidence="1">Membrane</location>
        <topology evidence="1">Multi-pass membrane protein</topology>
    </subcellularLocation>
</comment>
<evidence type="ECO:0000256" key="2">
    <source>
        <dbReference type="ARBA" id="ARBA00022692"/>
    </source>
</evidence>
<sequence>MLPNRRFSFVFLLWTATNALRPTSCRSPRQIRSVPSAATASGRFAGKWPRQTPTARFTATTANLDAAKNDDANSDGGSSVAAATFSLIKAIVGSGCLALPAGVAAVSNYPSALIPANVLMVVLGTMSAYTFTLYGRLTHATQANSLGDLWKKIYKSESSTIVSLANFVYCFGCCLTFNLIIGDMLSSLATAGGLSGLWASRQAAILAVTATTLVPLCNLQSLASLAPVSIIGVLGTVVSTLFLAWRCPEIVPSSPYAKVGKGMLASIPSAMQPQFKTYSRLQTPAPLILIAMACVSFMAHFSAPDFYRSLAGKNVDQRKTEKTMAKFNTMTVAGYVVVGTINALTLTFGFLTFGGNSAGVVLNNYANADIGASVSRLLVAISVIGGFPFLFSACRSAALDLFAKKGQTVTRATETRYTSVLLAILTAIALVIKDAGFVVSFNGALMGTALIYIFPTLLFLKQSAGSTTKSTRLSLERAFCKFLVGFGVVSSLIGGATSVMNSYFPHLLR</sequence>
<feature type="transmembrane region" description="Helical" evidence="5">
    <location>
        <begin position="285"/>
        <end position="307"/>
    </location>
</feature>
<evidence type="ECO:0000259" key="7">
    <source>
        <dbReference type="Pfam" id="PF01490"/>
    </source>
</evidence>
<keyword evidence="4 5" id="KW-0472">Membrane</keyword>
<dbReference type="PANTHER" id="PTHR22950">
    <property type="entry name" value="AMINO ACID TRANSPORTER"/>
    <property type="match status" value="1"/>
</dbReference>
<feature type="transmembrane region" description="Helical" evidence="5">
    <location>
        <begin position="415"/>
        <end position="432"/>
    </location>
</feature>
<evidence type="ECO:0000256" key="4">
    <source>
        <dbReference type="ARBA" id="ARBA00023136"/>
    </source>
</evidence>
<feature type="chain" id="PRO_5035431246" description="Amino acid transporter transmembrane domain-containing protein" evidence="6">
    <location>
        <begin position="20"/>
        <end position="509"/>
    </location>
</feature>
<feature type="transmembrane region" description="Helical" evidence="5">
    <location>
        <begin position="481"/>
        <end position="504"/>
    </location>
</feature>
<evidence type="ECO:0000256" key="3">
    <source>
        <dbReference type="ARBA" id="ARBA00022989"/>
    </source>
</evidence>
<dbReference type="AlphaFoldDB" id="A0A8J9X4B4"/>
<dbReference type="PANTHER" id="PTHR22950:SF652">
    <property type="entry name" value="TRANSMEMBRANE AMINO ACID TRANSPORTER FAMILY PROTEIN"/>
    <property type="match status" value="1"/>
</dbReference>
<evidence type="ECO:0000256" key="5">
    <source>
        <dbReference type="SAM" id="Phobius"/>
    </source>
</evidence>
<evidence type="ECO:0000313" key="8">
    <source>
        <dbReference type="EMBL" id="CAG9279611.1"/>
    </source>
</evidence>
<feature type="transmembrane region" description="Helical" evidence="5">
    <location>
        <begin position="225"/>
        <end position="245"/>
    </location>
</feature>
<organism evidence="8">
    <name type="scientific">Phaeodactylum tricornutum</name>
    <name type="common">Diatom</name>
    <dbReference type="NCBI Taxonomy" id="2850"/>
    <lineage>
        <taxon>Eukaryota</taxon>
        <taxon>Sar</taxon>
        <taxon>Stramenopiles</taxon>
        <taxon>Ochrophyta</taxon>
        <taxon>Bacillariophyta</taxon>
        <taxon>Bacillariophyceae</taxon>
        <taxon>Bacillariophycidae</taxon>
        <taxon>Naviculales</taxon>
        <taxon>Phaeodactylaceae</taxon>
        <taxon>Phaeodactylum</taxon>
    </lineage>
</organism>
<keyword evidence="3 5" id="KW-1133">Transmembrane helix</keyword>
<protein>
    <recommendedName>
        <fullName evidence="7">Amino acid transporter transmembrane domain-containing protein</fullName>
    </recommendedName>
</protein>
<dbReference type="Pfam" id="PF01490">
    <property type="entry name" value="Aa_trans"/>
    <property type="match status" value="1"/>
</dbReference>
<evidence type="ECO:0000256" key="6">
    <source>
        <dbReference type="SAM" id="SignalP"/>
    </source>
</evidence>
<reference evidence="8" key="1">
    <citation type="submission" date="2022-02" db="EMBL/GenBank/DDBJ databases">
        <authorList>
            <person name="Giguere J D."/>
        </authorList>
    </citation>
    <scope>NUCLEOTIDE SEQUENCE</scope>
    <source>
        <strain evidence="8">CCAP 1055/1</strain>
    </source>
</reference>
<feature type="transmembrane region" description="Helical" evidence="5">
    <location>
        <begin position="118"/>
        <end position="137"/>
    </location>
</feature>